<evidence type="ECO:0000313" key="3">
    <source>
        <dbReference type="Proteomes" id="UP000250140"/>
    </source>
</evidence>
<reference evidence="2 3" key="1">
    <citation type="journal article" date="2016" name="Nat. Commun.">
        <title>Ectomycorrhizal ecology is imprinted in the genome of the dominant symbiotic fungus Cenococcum geophilum.</title>
        <authorList>
            <consortium name="DOE Joint Genome Institute"/>
            <person name="Peter M."/>
            <person name="Kohler A."/>
            <person name="Ohm R.A."/>
            <person name="Kuo A."/>
            <person name="Krutzmann J."/>
            <person name="Morin E."/>
            <person name="Arend M."/>
            <person name="Barry K.W."/>
            <person name="Binder M."/>
            <person name="Choi C."/>
            <person name="Clum A."/>
            <person name="Copeland A."/>
            <person name="Grisel N."/>
            <person name="Haridas S."/>
            <person name="Kipfer T."/>
            <person name="LaButti K."/>
            <person name="Lindquist E."/>
            <person name="Lipzen A."/>
            <person name="Maire R."/>
            <person name="Meier B."/>
            <person name="Mihaltcheva S."/>
            <person name="Molinier V."/>
            <person name="Murat C."/>
            <person name="Poggeler S."/>
            <person name="Quandt C.A."/>
            <person name="Sperisen C."/>
            <person name="Tritt A."/>
            <person name="Tisserant E."/>
            <person name="Crous P.W."/>
            <person name="Henrissat B."/>
            <person name="Nehls U."/>
            <person name="Egli S."/>
            <person name="Spatafora J.W."/>
            <person name="Grigoriev I.V."/>
            <person name="Martin F.M."/>
        </authorList>
    </citation>
    <scope>NUCLEOTIDE SEQUENCE [LARGE SCALE GENOMIC DNA]</scope>
    <source>
        <strain evidence="2 3">CBS 207.34</strain>
    </source>
</reference>
<name>A0A8E2EYC9_9PEZI</name>
<accession>A0A8E2EYC9</accession>
<proteinExistence type="predicted"/>
<gene>
    <name evidence="2" type="ORF">AOQ84DRAFT_440362</name>
</gene>
<sequence length="318" mass="35582">MDISLLHAKRSTSIRKPFQSNLPFYYPGDKRVEMAYMHDSGPSGRGYFLRCHSGVMYHLWRTMKLDSADSESTMFAPQCLAVGIACPEEQLAASYKHMYDSWQMEYLYSIQGIADYSTFCASFLTLNPQGNPARYKPGLQLCIKDAREAIESTGDIAVAIKLLKRPIWDVTDITFERTLQDPQYDAYLVEYTVGLPSWSYMQLGVSRLTTTGTDSIQHQNSQAQLTQDTQDIRSSQSGPQVGQSTPEIQPVLAQESTVTWVFQPNSSINPTAAVDICSQLLYSDEVIMVPSEERSGQPELYADDKCLLGDVNSFNTGP</sequence>
<evidence type="ECO:0000256" key="1">
    <source>
        <dbReference type="SAM" id="MobiDB-lite"/>
    </source>
</evidence>
<feature type="region of interest" description="Disordered" evidence="1">
    <location>
        <begin position="215"/>
        <end position="245"/>
    </location>
</feature>
<evidence type="ECO:0000313" key="2">
    <source>
        <dbReference type="EMBL" id="OCL07141.1"/>
    </source>
</evidence>
<protein>
    <submittedName>
        <fullName evidence="2">Uncharacterized protein</fullName>
    </submittedName>
</protein>
<organism evidence="2 3">
    <name type="scientific">Glonium stellatum</name>
    <dbReference type="NCBI Taxonomy" id="574774"/>
    <lineage>
        <taxon>Eukaryota</taxon>
        <taxon>Fungi</taxon>
        <taxon>Dikarya</taxon>
        <taxon>Ascomycota</taxon>
        <taxon>Pezizomycotina</taxon>
        <taxon>Dothideomycetes</taxon>
        <taxon>Pleosporomycetidae</taxon>
        <taxon>Gloniales</taxon>
        <taxon>Gloniaceae</taxon>
        <taxon>Glonium</taxon>
    </lineage>
</organism>
<dbReference type="AlphaFoldDB" id="A0A8E2EYC9"/>
<dbReference type="Proteomes" id="UP000250140">
    <property type="component" value="Unassembled WGS sequence"/>
</dbReference>
<dbReference type="EMBL" id="KV749922">
    <property type="protein sequence ID" value="OCL07141.1"/>
    <property type="molecule type" value="Genomic_DNA"/>
</dbReference>
<keyword evidence="3" id="KW-1185">Reference proteome</keyword>